<accession>A0ABW2RKN3</accession>
<dbReference type="Proteomes" id="UP001596500">
    <property type="component" value="Unassembled WGS sequence"/>
</dbReference>
<evidence type="ECO:0000259" key="13">
    <source>
        <dbReference type="PROSITE" id="PS50146"/>
    </source>
</evidence>
<evidence type="ECO:0000256" key="7">
    <source>
        <dbReference type="ARBA" id="ARBA00022777"/>
    </source>
</evidence>
<dbReference type="InterPro" id="IPR045540">
    <property type="entry name" value="YegS/DAGK_C"/>
</dbReference>
<evidence type="ECO:0000256" key="11">
    <source>
        <dbReference type="ARBA" id="ARBA00023209"/>
    </source>
</evidence>
<dbReference type="InterPro" id="IPR050187">
    <property type="entry name" value="Lipid_Phosphate_FormReg"/>
</dbReference>
<evidence type="ECO:0000256" key="12">
    <source>
        <dbReference type="ARBA" id="ARBA00023264"/>
    </source>
</evidence>
<reference evidence="15" key="1">
    <citation type="journal article" date="2019" name="Int. J. Syst. Evol. Microbiol.">
        <title>The Global Catalogue of Microorganisms (GCM) 10K type strain sequencing project: providing services to taxonomists for standard genome sequencing and annotation.</title>
        <authorList>
            <consortium name="The Broad Institute Genomics Platform"/>
            <consortium name="The Broad Institute Genome Sequencing Center for Infectious Disease"/>
            <person name="Wu L."/>
            <person name="Ma J."/>
        </authorList>
    </citation>
    <scope>NUCLEOTIDE SEQUENCE [LARGE SCALE GENOMIC DNA]</scope>
    <source>
        <strain evidence="15">CGMCC 1.12942</strain>
    </source>
</reference>
<dbReference type="InterPro" id="IPR005218">
    <property type="entry name" value="Diacylglycerol/lipid_kinase"/>
</dbReference>
<sequence>MYFFVVNSVSGNGRGKEVWSYVEKKLNKMNVPYQAEFTQRAGHATRIVKSAVRQPDIKAIVAIGGDGTVNEVGSGLIGTNIPMGYIPAGTGNDFALANRIPFDPYLALDRVLEHNVQRIDTADLGDRKMIGFMGIGFDGKVAEMVNRSSKKKWLGRLTYVLEGLKLLRSFQPDQFTLTIDGKSYEYDGAWLVAVTNIPNLGGGMKICPSAIVDDGQLDVCCVQNLTQGELLRVIPSVYKGKHTNHPSIKFHRGKEITIHSRSPLPIHVDGEVVLQPPLSIKVNPRSLSII</sequence>
<dbReference type="RefSeq" id="WP_379864578.1">
    <property type="nucleotide sequence ID" value="NZ_JBHTBW010000021.1"/>
</dbReference>
<name>A0ABW2RKN3_9BACL</name>
<feature type="domain" description="DAGKc" evidence="13">
    <location>
        <begin position="1"/>
        <end position="128"/>
    </location>
</feature>
<evidence type="ECO:0000256" key="8">
    <source>
        <dbReference type="ARBA" id="ARBA00022840"/>
    </source>
</evidence>
<comment type="caution">
    <text evidence="14">The sequence shown here is derived from an EMBL/GenBank/DDBJ whole genome shotgun (WGS) entry which is preliminary data.</text>
</comment>
<evidence type="ECO:0000256" key="5">
    <source>
        <dbReference type="ARBA" id="ARBA00022723"/>
    </source>
</evidence>
<evidence type="ECO:0000313" key="14">
    <source>
        <dbReference type="EMBL" id="MFC7441287.1"/>
    </source>
</evidence>
<evidence type="ECO:0000256" key="3">
    <source>
        <dbReference type="ARBA" id="ARBA00022516"/>
    </source>
</evidence>
<dbReference type="PANTHER" id="PTHR12358">
    <property type="entry name" value="SPHINGOSINE KINASE"/>
    <property type="match status" value="1"/>
</dbReference>
<keyword evidence="8" id="KW-0067">ATP-binding</keyword>
<dbReference type="SUPFAM" id="SSF111331">
    <property type="entry name" value="NAD kinase/diacylglycerol kinase-like"/>
    <property type="match status" value="1"/>
</dbReference>
<dbReference type="EMBL" id="JBHTBW010000021">
    <property type="protein sequence ID" value="MFC7441287.1"/>
    <property type="molecule type" value="Genomic_DNA"/>
</dbReference>
<evidence type="ECO:0000256" key="10">
    <source>
        <dbReference type="ARBA" id="ARBA00023098"/>
    </source>
</evidence>
<dbReference type="Pfam" id="PF00781">
    <property type="entry name" value="DAGK_cat"/>
    <property type="match status" value="1"/>
</dbReference>
<keyword evidence="3" id="KW-0444">Lipid biosynthesis</keyword>
<protein>
    <submittedName>
        <fullName evidence="14">Diacylglycerol/lipid kinase family protein</fullName>
        <ecNumber evidence="14">2.7.1.-</ecNumber>
    </submittedName>
</protein>
<dbReference type="InterPro" id="IPR017438">
    <property type="entry name" value="ATP-NAD_kinase_N"/>
</dbReference>
<evidence type="ECO:0000256" key="2">
    <source>
        <dbReference type="ARBA" id="ARBA00005983"/>
    </source>
</evidence>
<proteinExistence type="inferred from homology"/>
<keyword evidence="4 14" id="KW-0808">Transferase</keyword>
<organism evidence="14 15">
    <name type="scientific">Laceyella putida</name>
    <dbReference type="NCBI Taxonomy" id="110101"/>
    <lineage>
        <taxon>Bacteria</taxon>
        <taxon>Bacillati</taxon>
        <taxon>Bacillota</taxon>
        <taxon>Bacilli</taxon>
        <taxon>Bacillales</taxon>
        <taxon>Thermoactinomycetaceae</taxon>
        <taxon>Laceyella</taxon>
    </lineage>
</organism>
<keyword evidence="10" id="KW-0443">Lipid metabolism</keyword>
<keyword evidence="11" id="KW-0594">Phospholipid biosynthesis</keyword>
<dbReference type="EC" id="2.7.1.-" evidence="14"/>
<dbReference type="GO" id="GO:0016301">
    <property type="term" value="F:kinase activity"/>
    <property type="evidence" value="ECO:0007669"/>
    <property type="project" value="UniProtKB-KW"/>
</dbReference>
<dbReference type="NCBIfam" id="TIGR00147">
    <property type="entry name" value="YegS/Rv2252/BmrU family lipid kinase"/>
    <property type="match status" value="1"/>
</dbReference>
<dbReference type="InterPro" id="IPR016064">
    <property type="entry name" value="NAD/diacylglycerol_kinase_sf"/>
</dbReference>
<dbReference type="InterPro" id="IPR001206">
    <property type="entry name" value="Diacylglycerol_kinase_cat_dom"/>
</dbReference>
<dbReference type="Gene3D" id="2.60.200.40">
    <property type="match status" value="1"/>
</dbReference>
<dbReference type="SMART" id="SM00046">
    <property type="entry name" value="DAGKc"/>
    <property type="match status" value="1"/>
</dbReference>
<dbReference type="PANTHER" id="PTHR12358:SF106">
    <property type="entry name" value="LIPID KINASE YEGS"/>
    <property type="match status" value="1"/>
</dbReference>
<dbReference type="Gene3D" id="3.40.50.10330">
    <property type="entry name" value="Probable inorganic polyphosphate/atp-NAD kinase, domain 1"/>
    <property type="match status" value="1"/>
</dbReference>
<evidence type="ECO:0000256" key="9">
    <source>
        <dbReference type="ARBA" id="ARBA00022842"/>
    </source>
</evidence>
<keyword evidence="9" id="KW-0460">Magnesium</keyword>
<evidence type="ECO:0000256" key="4">
    <source>
        <dbReference type="ARBA" id="ARBA00022679"/>
    </source>
</evidence>
<evidence type="ECO:0000313" key="15">
    <source>
        <dbReference type="Proteomes" id="UP001596500"/>
    </source>
</evidence>
<keyword evidence="7 14" id="KW-0418">Kinase</keyword>
<gene>
    <name evidence="14" type="ORF">ACFQNG_08960</name>
</gene>
<dbReference type="PROSITE" id="PS50146">
    <property type="entry name" value="DAGK"/>
    <property type="match status" value="1"/>
</dbReference>
<keyword evidence="12" id="KW-1208">Phospholipid metabolism</keyword>
<keyword evidence="15" id="KW-1185">Reference proteome</keyword>
<evidence type="ECO:0000256" key="1">
    <source>
        <dbReference type="ARBA" id="ARBA00001946"/>
    </source>
</evidence>
<comment type="similarity">
    <text evidence="2">Belongs to the diacylglycerol/lipid kinase family.</text>
</comment>
<keyword evidence="6" id="KW-0547">Nucleotide-binding</keyword>
<comment type="cofactor">
    <cofactor evidence="1">
        <name>Mg(2+)</name>
        <dbReference type="ChEBI" id="CHEBI:18420"/>
    </cofactor>
</comment>
<keyword evidence="5" id="KW-0479">Metal-binding</keyword>
<dbReference type="Pfam" id="PF19279">
    <property type="entry name" value="YegS_C"/>
    <property type="match status" value="1"/>
</dbReference>
<evidence type="ECO:0000256" key="6">
    <source>
        <dbReference type="ARBA" id="ARBA00022741"/>
    </source>
</evidence>